<dbReference type="Proteomes" id="UP000199706">
    <property type="component" value="Unassembled WGS sequence"/>
</dbReference>
<dbReference type="InterPro" id="IPR035439">
    <property type="entry name" value="UPF0145_dom_sf"/>
</dbReference>
<evidence type="ECO:0000313" key="3">
    <source>
        <dbReference type="Proteomes" id="UP000199706"/>
    </source>
</evidence>
<proteinExistence type="inferred from homology"/>
<name>A0A1G8BI05_9BURK</name>
<dbReference type="InterPro" id="IPR002765">
    <property type="entry name" value="UPF0145_YbjQ-like"/>
</dbReference>
<comment type="similarity">
    <text evidence="1">Belongs to the UPF0145 family.</text>
</comment>
<dbReference type="PANTHER" id="PTHR34068:SF2">
    <property type="entry name" value="UPF0145 PROTEIN SCO3412"/>
    <property type="match status" value="1"/>
</dbReference>
<evidence type="ECO:0000256" key="1">
    <source>
        <dbReference type="ARBA" id="ARBA00010751"/>
    </source>
</evidence>
<dbReference type="EMBL" id="FNCJ01000009">
    <property type="protein sequence ID" value="SDH32847.1"/>
    <property type="molecule type" value="Genomic_DNA"/>
</dbReference>
<dbReference type="Gene3D" id="3.30.110.70">
    <property type="entry name" value="Hypothetical protein apc22750. Chain B"/>
    <property type="match status" value="2"/>
</dbReference>
<dbReference type="AlphaFoldDB" id="A0A1G8BI05"/>
<sequence length="279" mass="30749">MAETTMQDVTAQLPANAKARLQGLRSAAHPTSVFTSDLSVNEFLLVRKAGFEPIGLCVGSSIYHVGIQYGSWNKNQELEVLSQAMYHARELAMSRMREEARGMGADGIVGVRLEIKHVEWDADILEFVAIGTGVVHNHDTKGFRAHDGGPFTSDLSGQDFYTLLNSGYRPIELVMGSCVYHVAHRGMLKAFNQAGRNVELEQFTQAIYSARELAIERMQIEAQTAKAEGVIGTMIHEKSYRWESHVIEFFAIGTAVAPLNVEIEAKDIPAPTLVLSVND</sequence>
<dbReference type="SUPFAM" id="SSF117782">
    <property type="entry name" value="YbjQ-like"/>
    <property type="match status" value="2"/>
</dbReference>
<evidence type="ECO:0000313" key="2">
    <source>
        <dbReference type="EMBL" id="SDH32847.1"/>
    </source>
</evidence>
<protein>
    <submittedName>
        <fullName evidence="2">Uncharacterized conserved protein YbjQ, UPF0145 family</fullName>
    </submittedName>
</protein>
<dbReference type="Pfam" id="PF01906">
    <property type="entry name" value="YbjQ_1"/>
    <property type="match status" value="2"/>
</dbReference>
<dbReference type="PANTHER" id="PTHR34068">
    <property type="entry name" value="UPF0145 PROTEIN YBJQ"/>
    <property type="match status" value="1"/>
</dbReference>
<gene>
    <name evidence="2" type="ORF">SAMN05216466_10954</name>
</gene>
<accession>A0A1G8BI05</accession>
<organism evidence="2 3">
    <name type="scientific">Paraburkholderia phenazinium</name>
    <dbReference type="NCBI Taxonomy" id="60549"/>
    <lineage>
        <taxon>Bacteria</taxon>
        <taxon>Pseudomonadati</taxon>
        <taxon>Pseudomonadota</taxon>
        <taxon>Betaproteobacteria</taxon>
        <taxon>Burkholderiales</taxon>
        <taxon>Burkholderiaceae</taxon>
        <taxon>Paraburkholderia</taxon>
    </lineage>
</organism>
<dbReference type="RefSeq" id="WP_208449348.1">
    <property type="nucleotide sequence ID" value="NZ_CADERL010000004.1"/>
</dbReference>
<reference evidence="2 3" key="1">
    <citation type="submission" date="2016-10" db="EMBL/GenBank/DDBJ databases">
        <authorList>
            <person name="de Groot N.N."/>
        </authorList>
    </citation>
    <scope>NUCLEOTIDE SEQUENCE [LARGE SCALE GENOMIC DNA]</scope>
    <source>
        <strain evidence="2 3">LMG 2247</strain>
    </source>
</reference>